<reference evidence="5" key="1">
    <citation type="submission" date="2020-05" db="EMBL/GenBank/DDBJ databases">
        <authorList>
            <person name="Chiriac C."/>
            <person name="Salcher M."/>
            <person name="Ghai R."/>
            <person name="Kavagutti S V."/>
        </authorList>
    </citation>
    <scope>NUCLEOTIDE SEQUENCE</scope>
</reference>
<keyword evidence="1" id="KW-0812">Transmembrane</keyword>
<dbReference type="EMBL" id="LR798380">
    <property type="protein sequence ID" value="CAB5228045.1"/>
    <property type="molecule type" value="Genomic_DNA"/>
</dbReference>
<keyword evidence="1" id="KW-1133">Transmembrane helix</keyword>
<feature type="transmembrane region" description="Helical" evidence="1">
    <location>
        <begin position="6"/>
        <end position="24"/>
    </location>
</feature>
<feature type="transmembrane region" description="Helical" evidence="1">
    <location>
        <begin position="36"/>
        <end position="57"/>
    </location>
</feature>
<accession>A0A6J7XAZ8</accession>
<evidence type="ECO:0000256" key="1">
    <source>
        <dbReference type="SAM" id="Phobius"/>
    </source>
</evidence>
<feature type="transmembrane region" description="Helical" evidence="1">
    <location>
        <begin position="77"/>
        <end position="95"/>
    </location>
</feature>
<evidence type="ECO:0000313" key="3">
    <source>
        <dbReference type="EMBL" id="CAB4199520.1"/>
    </source>
</evidence>
<dbReference type="EMBL" id="LR796948">
    <property type="protein sequence ID" value="CAB4177288.1"/>
    <property type="molecule type" value="Genomic_DNA"/>
</dbReference>
<sequence>MDTLLAMLTTTVFNLIAPFVLEKGKWAKSFPFMQPFAPWLNQATSFVVALLAAGGISYTFDPAAGTLLVSGLIADKVLKALIIAVVGFLIQKVAYKRAIEIKS</sequence>
<evidence type="ECO:0000313" key="4">
    <source>
        <dbReference type="EMBL" id="CAB4212704.1"/>
    </source>
</evidence>
<protein>
    <submittedName>
        <fullName evidence="5">Uncharacterized protein</fullName>
    </submittedName>
</protein>
<dbReference type="EMBL" id="LR797287">
    <property type="protein sequence ID" value="CAB4199520.1"/>
    <property type="molecule type" value="Genomic_DNA"/>
</dbReference>
<keyword evidence="1" id="KW-0472">Membrane</keyword>
<name>A0A6J7XAZ8_9CAUD</name>
<evidence type="ECO:0000313" key="2">
    <source>
        <dbReference type="EMBL" id="CAB4177288.1"/>
    </source>
</evidence>
<evidence type="ECO:0000313" key="5">
    <source>
        <dbReference type="EMBL" id="CAB5228045.1"/>
    </source>
</evidence>
<organism evidence="5">
    <name type="scientific">uncultured Caudovirales phage</name>
    <dbReference type="NCBI Taxonomy" id="2100421"/>
    <lineage>
        <taxon>Viruses</taxon>
        <taxon>Duplodnaviria</taxon>
        <taxon>Heunggongvirae</taxon>
        <taxon>Uroviricota</taxon>
        <taxon>Caudoviricetes</taxon>
        <taxon>Peduoviridae</taxon>
        <taxon>Maltschvirus</taxon>
        <taxon>Maltschvirus maltsch</taxon>
    </lineage>
</organism>
<proteinExistence type="predicted"/>
<gene>
    <name evidence="3" type="ORF">UFOVP1331_55</name>
    <name evidence="4" type="ORF">UFOVP1442_20</name>
    <name evidence="5" type="ORF">UFOVP1535_31</name>
    <name evidence="2" type="ORF">UFOVP998_4</name>
</gene>
<dbReference type="EMBL" id="LR797391">
    <property type="protein sequence ID" value="CAB4212704.1"/>
    <property type="molecule type" value="Genomic_DNA"/>
</dbReference>